<dbReference type="GeneID" id="69031875"/>
<reference evidence="2" key="1">
    <citation type="journal article" date="2015" name="PLoS Genet.">
        <title>The dynamic genome and transcriptome of the human fungal pathogen Blastomyces and close relative Emmonsia.</title>
        <authorList>
            <person name="Munoz J.F."/>
            <person name="Gauthier G.M."/>
            <person name="Desjardins C.A."/>
            <person name="Gallo J.E."/>
            <person name="Holder J."/>
            <person name="Sullivan T.D."/>
            <person name="Marty A.J."/>
            <person name="Carmen J.C."/>
            <person name="Chen Z."/>
            <person name="Ding L."/>
            <person name="Gujja S."/>
            <person name="Magrini V."/>
            <person name="Misas E."/>
            <person name="Mitreva M."/>
            <person name="Priest M."/>
            <person name="Saif S."/>
            <person name="Whiston E.A."/>
            <person name="Young S."/>
            <person name="Zeng Q."/>
            <person name="Goldman W.E."/>
            <person name="Mardis E.R."/>
            <person name="Taylor J.W."/>
            <person name="McEwen J.G."/>
            <person name="Clay O.K."/>
            <person name="Klein B.S."/>
            <person name="Cuomo C.A."/>
        </authorList>
    </citation>
    <scope>NUCLEOTIDE SEQUENCE [LARGE SCALE GENOMIC DNA]</scope>
    <source>
        <strain evidence="2">ER-3 / ATCC MYA-2586</strain>
    </source>
</reference>
<accession>A0ABX2VVP8</accession>
<organism evidence="1 2">
    <name type="scientific">Ajellomyces dermatitidis (strain ER-3 / ATCC MYA-2586)</name>
    <name type="common">Blastomyces dermatitidis</name>
    <dbReference type="NCBI Taxonomy" id="559297"/>
    <lineage>
        <taxon>Eukaryota</taxon>
        <taxon>Fungi</taxon>
        <taxon>Dikarya</taxon>
        <taxon>Ascomycota</taxon>
        <taxon>Pezizomycotina</taxon>
        <taxon>Eurotiomycetes</taxon>
        <taxon>Eurotiomycetidae</taxon>
        <taxon>Onygenales</taxon>
        <taxon>Ajellomycetaceae</taxon>
        <taxon>Blastomyces</taxon>
    </lineage>
</organism>
<sequence>MGQFDCKINLLENLQMLLCPSGQATLSIVGTTTLYTVGLTEDEELMVSQQLADSLEADHARDEIAETYLYYCT</sequence>
<keyword evidence="2" id="KW-1185">Reference proteome</keyword>
<protein>
    <submittedName>
        <fullName evidence="1">Uncharacterized protein</fullName>
    </submittedName>
</protein>
<dbReference type="RefSeq" id="XP_045280949.1">
    <property type="nucleotide sequence ID" value="XM_045426156.1"/>
</dbReference>
<evidence type="ECO:0000313" key="2">
    <source>
        <dbReference type="Proteomes" id="UP000002039"/>
    </source>
</evidence>
<proteinExistence type="predicted"/>
<name>A0ABX2VVP8_AJEDR</name>
<evidence type="ECO:0000313" key="1">
    <source>
        <dbReference type="EMBL" id="OAT01222.1"/>
    </source>
</evidence>
<gene>
    <name evidence="1" type="ORF">BDCG_16983</name>
</gene>
<dbReference type="EMBL" id="EQ999976">
    <property type="protein sequence ID" value="OAT01222.1"/>
    <property type="molecule type" value="Genomic_DNA"/>
</dbReference>
<dbReference type="Proteomes" id="UP000002039">
    <property type="component" value="Unassembled WGS sequence"/>
</dbReference>